<dbReference type="EMBL" id="AXOM01000047">
    <property type="protein sequence ID" value="ESS57585.1"/>
    <property type="molecule type" value="Genomic_DNA"/>
</dbReference>
<dbReference type="InterPro" id="IPR055903">
    <property type="entry name" value="DUF7480"/>
</dbReference>
<keyword evidence="1" id="KW-0732">Signal</keyword>
<dbReference type="InterPro" id="IPR054657">
    <property type="entry name" value="T6SS_periplasmic_put"/>
</dbReference>
<evidence type="ECO:0000256" key="1">
    <source>
        <dbReference type="SAM" id="SignalP"/>
    </source>
</evidence>
<evidence type="ECO:0000259" key="2">
    <source>
        <dbReference type="Pfam" id="PF24295"/>
    </source>
</evidence>
<gene>
    <name evidence="3" type="ORF">EDP2_2620</name>
</gene>
<proteinExistence type="predicted"/>
<dbReference type="NCBIfam" id="NF045617">
    <property type="entry name" value="mostly_LP"/>
    <property type="match status" value="1"/>
</dbReference>
<accession>A0ABP2ZNT8</accession>
<feature type="signal peptide" evidence="1">
    <location>
        <begin position="1"/>
        <end position="18"/>
    </location>
</feature>
<name>A0ABP2ZNT8_ENTCL</name>
<feature type="chain" id="PRO_5046301436" evidence="1">
    <location>
        <begin position="19"/>
        <end position="135"/>
    </location>
</feature>
<dbReference type="Pfam" id="PF24295">
    <property type="entry name" value="DUF7480"/>
    <property type="match status" value="1"/>
</dbReference>
<dbReference type="Proteomes" id="UP000017834">
    <property type="component" value="Unassembled WGS sequence"/>
</dbReference>
<organism evidence="3 4">
    <name type="scientific">Enterobacter cloacae S611</name>
    <dbReference type="NCBI Taxonomy" id="1399146"/>
    <lineage>
        <taxon>Bacteria</taxon>
        <taxon>Pseudomonadati</taxon>
        <taxon>Pseudomonadota</taxon>
        <taxon>Gammaproteobacteria</taxon>
        <taxon>Enterobacterales</taxon>
        <taxon>Enterobacteriaceae</taxon>
        <taxon>Enterobacter</taxon>
        <taxon>Enterobacter cloacae complex</taxon>
    </lineage>
</organism>
<comment type="caution">
    <text evidence="3">The sequence shown here is derived from an EMBL/GenBank/DDBJ whole genome shotgun (WGS) entry which is preliminary data.</text>
</comment>
<evidence type="ECO:0000313" key="3">
    <source>
        <dbReference type="EMBL" id="ESS57585.1"/>
    </source>
</evidence>
<feature type="domain" description="DUF7480" evidence="2">
    <location>
        <begin position="27"/>
        <end position="125"/>
    </location>
</feature>
<reference evidence="3 4" key="1">
    <citation type="journal article" date="2014" name="Genome Announc.">
        <title>Draft Genome Sequence of Enterobacter cloacae Strain S611.</title>
        <authorList>
            <person name="Wang D."/>
            <person name="Han C.S."/>
            <person name="Dichosa A.E."/>
            <person name="Gleasner C.D."/>
            <person name="Johnson S.L."/>
            <person name="Daligault H.E."/>
            <person name="Davenport K.W."/>
            <person name="Li P.E."/>
            <person name="Pierson E.A."/>
            <person name="Pierson L.S.III."/>
        </authorList>
    </citation>
    <scope>NUCLEOTIDE SEQUENCE [LARGE SCALE GENOMIC DNA]</scope>
    <source>
        <strain evidence="3 4">S611</strain>
    </source>
</reference>
<keyword evidence="3" id="KW-0449">Lipoprotein</keyword>
<dbReference type="PROSITE" id="PS51257">
    <property type="entry name" value="PROKAR_LIPOPROTEIN"/>
    <property type="match status" value="1"/>
</dbReference>
<protein>
    <submittedName>
        <fullName evidence="3">Lipoprotein</fullName>
    </submittedName>
</protein>
<sequence length="135" mass="14802">MKKMVLVSLLVLSLAACHQNPQPPQLRAKAVTVANNVCVLVQPEGDEKVAIVKISEVGNPQNAFEKYDINDTAASSDSCMPTYGYKFEKGHSYNFTVYLDSDEKREKAIIPSSRIFSVGFAVQDNNGNIGIFSDN</sequence>
<keyword evidence="4" id="KW-1185">Reference proteome</keyword>
<evidence type="ECO:0000313" key="4">
    <source>
        <dbReference type="Proteomes" id="UP000017834"/>
    </source>
</evidence>